<evidence type="ECO:0000313" key="11">
    <source>
        <dbReference type="EMBL" id="RDI61837.1"/>
    </source>
</evidence>
<reference evidence="11 12" key="1">
    <citation type="submission" date="2018-07" db="EMBL/GenBank/DDBJ databases">
        <title>Genomic Encyclopedia of Type Strains, Phase IV (KMG-IV): sequencing the most valuable type-strain genomes for metagenomic binning, comparative biology and taxonomic classification.</title>
        <authorList>
            <person name="Goeker M."/>
        </authorList>
    </citation>
    <scope>NUCLEOTIDE SEQUENCE [LARGE SCALE GENOMIC DNA]</scope>
    <source>
        <strain evidence="11 12">DSM 14364</strain>
    </source>
</reference>
<name>A0A370HTK4_9HYPH</name>
<keyword evidence="6 7" id="KW-0961">Cell wall biogenesis/degradation</keyword>
<evidence type="ECO:0000256" key="8">
    <source>
        <dbReference type="SAM" id="MobiDB-lite"/>
    </source>
</evidence>
<dbReference type="GO" id="GO:0016740">
    <property type="term" value="F:transferase activity"/>
    <property type="evidence" value="ECO:0007669"/>
    <property type="project" value="UniProtKB-KW"/>
</dbReference>
<dbReference type="RefSeq" id="WP_114768012.1">
    <property type="nucleotide sequence ID" value="NZ_QQBB01000001.1"/>
</dbReference>
<comment type="pathway">
    <text evidence="1 7">Cell wall biogenesis; peptidoglycan biosynthesis.</text>
</comment>
<dbReference type="GO" id="GO:0008360">
    <property type="term" value="P:regulation of cell shape"/>
    <property type="evidence" value="ECO:0007669"/>
    <property type="project" value="UniProtKB-UniRule"/>
</dbReference>
<keyword evidence="4 7" id="KW-0133">Cell shape</keyword>
<dbReference type="GO" id="GO:0009252">
    <property type="term" value="P:peptidoglycan biosynthetic process"/>
    <property type="evidence" value="ECO:0007669"/>
    <property type="project" value="UniProtKB-UniPathway"/>
</dbReference>
<dbReference type="UniPathway" id="UPA00219"/>
<comment type="similarity">
    <text evidence="2">Belongs to the YkuD family.</text>
</comment>
<dbReference type="AlphaFoldDB" id="A0A370HTK4"/>
<dbReference type="InterPro" id="IPR038063">
    <property type="entry name" value="Transpep_catalytic_dom"/>
</dbReference>
<proteinExistence type="inferred from homology"/>
<gene>
    <name evidence="11" type="ORF">DES45_10194</name>
</gene>
<accession>A0A370HTK4</accession>
<feature type="region of interest" description="Disordered" evidence="8">
    <location>
        <begin position="408"/>
        <end position="447"/>
    </location>
</feature>
<feature type="active site" description="Nucleophile" evidence="7">
    <location>
        <position position="153"/>
    </location>
</feature>
<feature type="region of interest" description="Disordered" evidence="8">
    <location>
        <begin position="305"/>
        <end position="333"/>
    </location>
</feature>
<feature type="signal peptide" evidence="9">
    <location>
        <begin position="1"/>
        <end position="19"/>
    </location>
</feature>
<feature type="chain" id="PRO_5016680556" evidence="9">
    <location>
        <begin position="20"/>
        <end position="447"/>
    </location>
</feature>
<evidence type="ECO:0000256" key="3">
    <source>
        <dbReference type="ARBA" id="ARBA00022679"/>
    </source>
</evidence>
<evidence type="ECO:0000256" key="5">
    <source>
        <dbReference type="ARBA" id="ARBA00022984"/>
    </source>
</evidence>
<dbReference type="Pfam" id="PF03734">
    <property type="entry name" value="YkuD"/>
    <property type="match status" value="1"/>
</dbReference>
<comment type="caution">
    <text evidence="11">The sequence shown here is derived from an EMBL/GenBank/DDBJ whole genome shotgun (WGS) entry which is preliminary data.</text>
</comment>
<organism evidence="11 12">
    <name type="scientific">Microvirga subterranea</name>
    <dbReference type="NCBI Taxonomy" id="186651"/>
    <lineage>
        <taxon>Bacteria</taxon>
        <taxon>Pseudomonadati</taxon>
        <taxon>Pseudomonadota</taxon>
        <taxon>Alphaproteobacteria</taxon>
        <taxon>Hyphomicrobiales</taxon>
        <taxon>Methylobacteriaceae</taxon>
        <taxon>Microvirga</taxon>
    </lineage>
</organism>
<evidence type="ECO:0000313" key="12">
    <source>
        <dbReference type="Proteomes" id="UP000254925"/>
    </source>
</evidence>
<dbReference type="OrthoDB" id="9809748at2"/>
<keyword evidence="5 7" id="KW-0573">Peptidoglycan synthesis</keyword>
<sequence length="447" mass="47433">MMKRIALAASLTLALAACQDDNFSRSSTRHLTPIPPAAMALMASKGMSKSDPILIRAYKKESEMEVWKRGSDGKYALLKTYPICRWSGQLGPKTREGDRQVPEGFYTVAPSQMNPNSAYYLSFDTGYPNAFDRQFGRNGGDIMVHGSCSSRGCFAMTDQNIAEIYAIARESFASGQRAFQFQSYPFRMTPKNLAQHRLDPNIGFWKNLKEGSDVFEVTKEEPRIAVAGGRYQFNPGDEIVAAAVRHKQAQDEQKVAELVADGVKPIKLAYHDGDSHESFRTALAGSMGADGSLVVDARMRDRFGDVSRPEGLSSGPQEIALDDSGRTRPQAPSAAMAFASLDQAPAAPAPAAKAAAKAPAPAPATKVAAVAAPAAAPAPAPAPAAAPSETPFYKKVFGGIGDLFSTGSTAQPAAETAQAPAPVSVPTAKPLQKRVQAPSTVNVAAVQ</sequence>
<dbReference type="EMBL" id="QQBB01000001">
    <property type="protein sequence ID" value="RDI61837.1"/>
    <property type="molecule type" value="Genomic_DNA"/>
</dbReference>
<evidence type="ECO:0000259" key="10">
    <source>
        <dbReference type="PROSITE" id="PS52029"/>
    </source>
</evidence>
<dbReference type="PANTHER" id="PTHR36699:SF1">
    <property type="entry name" value="L,D-TRANSPEPTIDASE YAFK-RELATED"/>
    <property type="match status" value="1"/>
</dbReference>
<evidence type="ECO:0000256" key="1">
    <source>
        <dbReference type="ARBA" id="ARBA00004752"/>
    </source>
</evidence>
<dbReference type="Proteomes" id="UP000254925">
    <property type="component" value="Unassembled WGS sequence"/>
</dbReference>
<evidence type="ECO:0000256" key="7">
    <source>
        <dbReference type="PROSITE-ProRule" id="PRU01373"/>
    </source>
</evidence>
<dbReference type="SUPFAM" id="SSF141523">
    <property type="entry name" value="L,D-transpeptidase catalytic domain-like"/>
    <property type="match status" value="1"/>
</dbReference>
<keyword evidence="3" id="KW-0808">Transferase</keyword>
<evidence type="ECO:0000256" key="2">
    <source>
        <dbReference type="ARBA" id="ARBA00005992"/>
    </source>
</evidence>
<protein>
    <submittedName>
        <fullName evidence="11">Murein L,D-transpeptidase YafK</fullName>
    </submittedName>
</protein>
<dbReference type="GO" id="GO:0071555">
    <property type="term" value="P:cell wall organization"/>
    <property type="evidence" value="ECO:0007669"/>
    <property type="project" value="UniProtKB-UniRule"/>
</dbReference>
<evidence type="ECO:0000256" key="9">
    <source>
        <dbReference type="SAM" id="SignalP"/>
    </source>
</evidence>
<keyword evidence="9" id="KW-0732">Signal</keyword>
<evidence type="ECO:0000256" key="6">
    <source>
        <dbReference type="ARBA" id="ARBA00023316"/>
    </source>
</evidence>
<feature type="domain" description="L,D-TPase catalytic" evidence="10">
    <location>
        <begin position="53"/>
        <end position="181"/>
    </location>
</feature>
<dbReference type="PROSITE" id="PS51257">
    <property type="entry name" value="PROKAR_LIPOPROTEIN"/>
    <property type="match status" value="1"/>
</dbReference>
<evidence type="ECO:0000256" key="4">
    <source>
        <dbReference type="ARBA" id="ARBA00022960"/>
    </source>
</evidence>
<dbReference type="PROSITE" id="PS52029">
    <property type="entry name" value="LD_TPASE"/>
    <property type="match status" value="1"/>
</dbReference>
<feature type="compositionally biased region" description="Polar residues" evidence="8">
    <location>
        <begin position="437"/>
        <end position="447"/>
    </location>
</feature>
<dbReference type="CDD" id="cd16913">
    <property type="entry name" value="YkuD_like"/>
    <property type="match status" value="1"/>
</dbReference>
<dbReference type="GO" id="GO:0004180">
    <property type="term" value="F:carboxypeptidase activity"/>
    <property type="evidence" value="ECO:0007669"/>
    <property type="project" value="UniProtKB-ARBA"/>
</dbReference>
<feature type="active site" description="Proton donor/acceptor" evidence="7">
    <location>
        <position position="145"/>
    </location>
</feature>
<feature type="compositionally biased region" description="Low complexity" evidence="8">
    <location>
        <begin position="409"/>
        <end position="422"/>
    </location>
</feature>
<dbReference type="PANTHER" id="PTHR36699">
    <property type="entry name" value="LD-TRANSPEPTIDASE"/>
    <property type="match status" value="1"/>
</dbReference>
<dbReference type="InterPro" id="IPR005490">
    <property type="entry name" value="LD_TPept_cat_dom"/>
</dbReference>
<keyword evidence="12" id="KW-1185">Reference proteome</keyword>